<dbReference type="OrthoDB" id="415825at2759"/>
<proteinExistence type="predicted"/>
<gene>
    <name evidence="1" type="ORF">ALEPTO_LOCUS5463</name>
</gene>
<reference evidence="1" key="1">
    <citation type="submission" date="2021-06" db="EMBL/GenBank/DDBJ databases">
        <authorList>
            <person name="Kallberg Y."/>
            <person name="Tangrot J."/>
            <person name="Rosling A."/>
        </authorList>
    </citation>
    <scope>NUCLEOTIDE SEQUENCE</scope>
    <source>
        <strain evidence="1">FL130A</strain>
    </source>
</reference>
<dbReference type="SUPFAM" id="SSF56176">
    <property type="entry name" value="FAD-binding/transporter-associated domain-like"/>
    <property type="match status" value="1"/>
</dbReference>
<evidence type="ECO:0000313" key="1">
    <source>
        <dbReference type="EMBL" id="CAG8542144.1"/>
    </source>
</evidence>
<comment type="caution">
    <text evidence="1">The sequence shown here is derived from an EMBL/GenBank/DDBJ whole genome shotgun (WGS) entry which is preliminary data.</text>
</comment>
<dbReference type="EMBL" id="CAJVPS010001541">
    <property type="protein sequence ID" value="CAG8542144.1"/>
    <property type="molecule type" value="Genomic_DNA"/>
</dbReference>
<dbReference type="InterPro" id="IPR036318">
    <property type="entry name" value="FAD-bd_PCMH-like_sf"/>
</dbReference>
<protein>
    <submittedName>
        <fullName evidence="1">3254_t:CDS:1</fullName>
    </submittedName>
</protein>
<dbReference type="Proteomes" id="UP000789508">
    <property type="component" value="Unassembled WGS sequence"/>
</dbReference>
<dbReference type="AlphaFoldDB" id="A0A9N9AW77"/>
<evidence type="ECO:0000313" key="2">
    <source>
        <dbReference type="Proteomes" id="UP000789508"/>
    </source>
</evidence>
<sequence length="164" mass="18391">MDPWIKVCIRTGHNTARYSVIQDGMVIDVSGMNGIFIDTAVSRRVCDDVGIAGFSSYGYTAIKHGMACDNIIKMTMVKANGKIKASEGKDPQNILWATKDQVEGTIPLTARETKRCAYIEKQLTQNEYQEIAPEESAFVYRRAYFDIFVDSFWIDDSNEQKAAA</sequence>
<dbReference type="InterPro" id="IPR016169">
    <property type="entry name" value="FAD-bd_PCMH_sub2"/>
</dbReference>
<dbReference type="Gene3D" id="3.30.465.10">
    <property type="match status" value="1"/>
</dbReference>
<dbReference type="GO" id="GO:0050660">
    <property type="term" value="F:flavin adenine dinucleotide binding"/>
    <property type="evidence" value="ECO:0007669"/>
    <property type="project" value="InterPro"/>
</dbReference>
<accession>A0A9N9AW77</accession>
<name>A0A9N9AW77_9GLOM</name>
<keyword evidence="2" id="KW-1185">Reference proteome</keyword>
<organism evidence="1 2">
    <name type="scientific">Ambispora leptoticha</name>
    <dbReference type="NCBI Taxonomy" id="144679"/>
    <lineage>
        <taxon>Eukaryota</taxon>
        <taxon>Fungi</taxon>
        <taxon>Fungi incertae sedis</taxon>
        <taxon>Mucoromycota</taxon>
        <taxon>Glomeromycotina</taxon>
        <taxon>Glomeromycetes</taxon>
        <taxon>Archaeosporales</taxon>
        <taxon>Ambisporaceae</taxon>
        <taxon>Ambispora</taxon>
    </lineage>
</organism>